<feature type="region of interest" description="Disordered" evidence="1">
    <location>
        <begin position="206"/>
        <end position="285"/>
    </location>
</feature>
<dbReference type="InterPro" id="IPR001584">
    <property type="entry name" value="Integrase_cat-core"/>
</dbReference>
<feature type="transmembrane region" description="Helical" evidence="2">
    <location>
        <begin position="562"/>
        <end position="580"/>
    </location>
</feature>
<dbReference type="InterPro" id="IPR036397">
    <property type="entry name" value="RNaseH_sf"/>
</dbReference>
<dbReference type="EMBL" id="JARYMX010000005">
    <property type="protein sequence ID" value="KAJ9546783.1"/>
    <property type="molecule type" value="Genomic_DNA"/>
</dbReference>
<dbReference type="InterPro" id="IPR025724">
    <property type="entry name" value="GAG-pre-integrase_dom"/>
</dbReference>
<dbReference type="Gene3D" id="3.30.420.10">
    <property type="entry name" value="Ribonuclease H-like superfamily/Ribonuclease H"/>
    <property type="match status" value="1"/>
</dbReference>
<dbReference type="SUPFAM" id="SSF53098">
    <property type="entry name" value="Ribonuclease H-like"/>
    <property type="match status" value="1"/>
</dbReference>
<proteinExistence type="predicted"/>
<dbReference type="PANTHER" id="PTHR47481:SF38">
    <property type="entry name" value="POU DOMAIN, CLASS 4, TRANSCRIPTION FACTOR 1-LIKE"/>
    <property type="match status" value="1"/>
</dbReference>
<reference evidence="4" key="1">
    <citation type="submission" date="2023-03" db="EMBL/GenBank/DDBJ databases">
        <title>Chromosome-scale reference genome and RAD-based genetic map of yellow starthistle (Centaurea solstitialis) reveal putative structural variation and QTLs associated with invader traits.</title>
        <authorList>
            <person name="Reatini B."/>
            <person name="Cang F.A."/>
            <person name="Jiang Q."/>
            <person name="Mckibben M.T.W."/>
            <person name="Barker M.S."/>
            <person name="Rieseberg L.H."/>
            <person name="Dlugosch K.M."/>
        </authorList>
    </citation>
    <scope>NUCLEOTIDE SEQUENCE</scope>
    <source>
        <strain evidence="4">CAN-66</strain>
        <tissue evidence="4">Leaf</tissue>
    </source>
</reference>
<dbReference type="Pfam" id="PF14223">
    <property type="entry name" value="Retrotran_gag_2"/>
    <property type="match status" value="1"/>
</dbReference>
<dbReference type="GO" id="GO:0015074">
    <property type="term" value="P:DNA integration"/>
    <property type="evidence" value="ECO:0007669"/>
    <property type="project" value="InterPro"/>
</dbReference>
<name>A0AA38SXQ9_9ASTR</name>
<keyword evidence="2" id="KW-1133">Transmembrane helix</keyword>
<dbReference type="Pfam" id="PF13976">
    <property type="entry name" value="gag_pre-integrs"/>
    <property type="match status" value="1"/>
</dbReference>
<dbReference type="PROSITE" id="PS50994">
    <property type="entry name" value="INTEGRASE"/>
    <property type="match status" value="1"/>
</dbReference>
<protein>
    <recommendedName>
        <fullName evidence="3">Integrase catalytic domain-containing protein</fullName>
    </recommendedName>
</protein>
<evidence type="ECO:0000313" key="5">
    <source>
        <dbReference type="Proteomes" id="UP001172457"/>
    </source>
</evidence>
<evidence type="ECO:0000259" key="3">
    <source>
        <dbReference type="PROSITE" id="PS50994"/>
    </source>
</evidence>
<accession>A0AA38SXQ9</accession>
<evidence type="ECO:0000313" key="4">
    <source>
        <dbReference type="EMBL" id="KAJ9546783.1"/>
    </source>
</evidence>
<feature type="compositionally biased region" description="Polar residues" evidence="1">
    <location>
        <begin position="210"/>
        <end position="222"/>
    </location>
</feature>
<evidence type="ECO:0000256" key="1">
    <source>
        <dbReference type="SAM" id="MobiDB-lite"/>
    </source>
</evidence>
<dbReference type="InterPro" id="IPR012337">
    <property type="entry name" value="RNaseH-like_sf"/>
</dbReference>
<comment type="caution">
    <text evidence="4">The sequence shown here is derived from an EMBL/GenBank/DDBJ whole genome shotgun (WGS) entry which is preliminary data.</text>
</comment>
<gene>
    <name evidence="4" type="ORF">OSB04_019326</name>
</gene>
<feature type="compositionally biased region" description="Low complexity" evidence="1">
    <location>
        <begin position="237"/>
        <end position="256"/>
    </location>
</feature>
<dbReference type="GO" id="GO:0003676">
    <property type="term" value="F:nucleic acid binding"/>
    <property type="evidence" value="ECO:0007669"/>
    <property type="project" value="InterPro"/>
</dbReference>
<keyword evidence="2" id="KW-0812">Transmembrane</keyword>
<keyword evidence="2" id="KW-0472">Membrane</keyword>
<feature type="domain" description="Integrase catalytic" evidence="3">
    <location>
        <begin position="521"/>
        <end position="686"/>
    </location>
</feature>
<sequence>MAENKFHPALAVSNVRTFIPIQLEMKNGLYTSWAELFKIHCRAYQVLDHILPPTNTAAAPANTTAAADKELWSRLDAIVLQWIYGTISNELLQTILVKDATASQAWMKLESIFQDNKNARAVYLEKQFTSVHLDDFPSMTDYCQQVKMLADQLANVDAPVSNNRLVLQLISGLNENYDTIASMIQQSDPLPNFFDARSRLILDETRKAKQTQVESSTANTGLVHTADPPLHSHSSASGQPSRISNSSSNRASGQNRTGAFRGRGRHRGNRGGNRSGNGQTHYSPPWASYTPWGPWMSQQWPVPPPCPYPTLNWHRPAPTNQPGILGTRPQQAHTASAPSESSYVPTDIDAAMHTMSLNTPNENWYMDTGATSHMTSSKGTLSSYFNINVPIHGIGHSSLLPPSPPLKLNNVLHAPKLIKNLDSVRRFTVYNNVSVAFDHSTGNHLMLCNSTGDLYPLTETNLLPTKASALTVVSPTIWHSRLGHPGAHILLSLSSHNFILLNKRLNDSVCASCVYGKHSKLPFQPSKIALLYLLILYIVMYGHHLSAGHKYYVLFLDDHTNFLWTFPIVFSIFSSFATLINTQFAMPIKSLQCDNGKEFVNDSFKMFCHNHGLQFRFSCPYTSPQNGKAERKIRTINNIIRTLLAHSSMPPSFWHHALETATYLSNILPTTTLKRKSPTEILYQRHPSYTHLCTFGC</sequence>
<keyword evidence="5" id="KW-1185">Reference proteome</keyword>
<dbReference type="PANTHER" id="PTHR47481">
    <property type="match status" value="1"/>
</dbReference>
<evidence type="ECO:0000256" key="2">
    <source>
        <dbReference type="SAM" id="Phobius"/>
    </source>
</evidence>
<feature type="transmembrane region" description="Helical" evidence="2">
    <location>
        <begin position="528"/>
        <end position="547"/>
    </location>
</feature>
<feature type="region of interest" description="Disordered" evidence="1">
    <location>
        <begin position="318"/>
        <end position="342"/>
    </location>
</feature>
<dbReference type="AlphaFoldDB" id="A0AA38SXQ9"/>
<organism evidence="4 5">
    <name type="scientific">Centaurea solstitialis</name>
    <name type="common">yellow star-thistle</name>
    <dbReference type="NCBI Taxonomy" id="347529"/>
    <lineage>
        <taxon>Eukaryota</taxon>
        <taxon>Viridiplantae</taxon>
        <taxon>Streptophyta</taxon>
        <taxon>Embryophyta</taxon>
        <taxon>Tracheophyta</taxon>
        <taxon>Spermatophyta</taxon>
        <taxon>Magnoliopsida</taxon>
        <taxon>eudicotyledons</taxon>
        <taxon>Gunneridae</taxon>
        <taxon>Pentapetalae</taxon>
        <taxon>asterids</taxon>
        <taxon>campanulids</taxon>
        <taxon>Asterales</taxon>
        <taxon>Asteraceae</taxon>
        <taxon>Carduoideae</taxon>
        <taxon>Cardueae</taxon>
        <taxon>Centaureinae</taxon>
        <taxon>Centaurea</taxon>
    </lineage>
</organism>
<dbReference type="Proteomes" id="UP001172457">
    <property type="component" value="Chromosome 5"/>
</dbReference>